<feature type="binding site" evidence="2">
    <location>
        <position position="119"/>
    </location>
    <ligand>
        <name>substrate</name>
    </ligand>
</feature>
<evidence type="ECO:0000256" key="2">
    <source>
        <dbReference type="PIRSR" id="PIRSR000097-2"/>
    </source>
</evidence>
<evidence type="ECO:0000313" key="6">
    <source>
        <dbReference type="Proteomes" id="UP000093962"/>
    </source>
</evidence>
<dbReference type="OrthoDB" id="9804790at2"/>
<comment type="caution">
    <text evidence="5">The sequence shown here is derived from an EMBL/GenBank/DDBJ whole genome shotgun (WGS) entry which is preliminary data.</text>
</comment>
<protein>
    <submittedName>
        <fullName evidence="5">Dehydrogenase</fullName>
    </submittedName>
</protein>
<evidence type="ECO:0000259" key="4">
    <source>
        <dbReference type="Pfam" id="PF00248"/>
    </source>
</evidence>
<dbReference type="Gene3D" id="3.20.20.100">
    <property type="entry name" value="NADP-dependent oxidoreductase domain"/>
    <property type="match status" value="1"/>
</dbReference>
<evidence type="ECO:0000256" key="3">
    <source>
        <dbReference type="PIRSR" id="PIRSR000097-3"/>
    </source>
</evidence>
<dbReference type="InterPro" id="IPR018170">
    <property type="entry name" value="Aldo/ket_reductase_CS"/>
</dbReference>
<name>A0A1A0N572_MYCMU</name>
<reference evidence="5 6" key="1">
    <citation type="submission" date="2016-06" db="EMBL/GenBank/DDBJ databases">
        <authorList>
            <person name="Kjaerup R.B."/>
            <person name="Dalgaard T.S."/>
            <person name="Juul-Madsen H.R."/>
        </authorList>
    </citation>
    <scope>NUCLEOTIDE SEQUENCE [LARGE SCALE GENOMIC DNA]</scope>
    <source>
        <strain evidence="5 6">1199456.5</strain>
    </source>
</reference>
<dbReference type="RefSeq" id="WP_064857392.1">
    <property type="nucleotide sequence ID" value="NZ_LZSF01000012.1"/>
</dbReference>
<dbReference type="InterPro" id="IPR023210">
    <property type="entry name" value="NADP_OxRdtase_dom"/>
</dbReference>
<dbReference type="PROSITE" id="PS00798">
    <property type="entry name" value="ALDOKETO_REDUCTASE_1"/>
    <property type="match status" value="1"/>
</dbReference>
<dbReference type="Pfam" id="PF00248">
    <property type="entry name" value="Aldo_ket_red"/>
    <property type="match status" value="1"/>
</dbReference>
<dbReference type="AlphaFoldDB" id="A0A1A0N572"/>
<dbReference type="PIRSF" id="PIRSF000097">
    <property type="entry name" value="AKR"/>
    <property type="match status" value="1"/>
</dbReference>
<dbReference type="EMBL" id="LZSF01000012">
    <property type="protein sequence ID" value="OBA92471.1"/>
    <property type="molecule type" value="Genomic_DNA"/>
</dbReference>
<gene>
    <name evidence="5" type="ORF">A5642_09405</name>
</gene>
<feature type="domain" description="NADP-dependent oxidoreductase" evidence="4">
    <location>
        <begin position="26"/>
        <end position="289"/>
    </location>
</feature>
<dbReference type="GO" id="GO:0016491">
    <property type="term" value="F:oxidoreductase activity"/>
    <property type="evidence" value="ECO:0007669"/>
    <property type="project" value="InterPro"/>
</dbReference>
<sequence>MTLNDDLRQRRFPLNNGSGAIPALGFGTSLSDNTKTEAAVIAAVEAGFRHLDAAERYRNEAQVGAALKELFGNGTVRRDDLFVTTKLWNNNHRPERVKPALQASLARLGLDRLDLYLVHTPFAFQPGDDQDPRDVHGNVIYDNGVTLAETWSAMEHLVDEGLVGAIGLSDISAARTREVMDFARIKPAVVEVESHPYHPQWELYELAKSHGAILLAFASLGHALEPRLLDDPLIVSMAQQYGKTPAQVLLAWGIQRGSAVLTASVTPSRIAENFDVTALPDAAIEEINERLETRIRFNSVVDGGEPGFVEVPSDSATAGPRS</sequence>
<feature type="active site" description="Proton donor" evidence="1">
    <location>
        <position position="57"/>
    </location>
</feature>
<dbReference type="SUPFAM" id="SSF51430">
    <property type="entry name" value="NAD(P)-linked oxidoreductase"/>
    <property type="match status" value="1"/>
</dbReference>
<dbReference type="PRINTS" id="PR00069">
    <property type="entry name" value="ALDKETRDTASE"/>
</dbReference>
<dbReference type="Proteomes" id="UP000093962">
    <property type="component" value="Unassembled WGS sequence"/>
</dbReference>
<feature type="site" description="Lowers pKa of active site Tyr" evidence="3">
    <location>
        <position position="86"/>
    </location>
</feature>
<dbReference type="InterPro" id="IPR036812">
    <property type="entry name" value="NAD(P)_OxRdtase_dom_sf"/>
</dbReference>
<evidence type="ECO:0000313" key="5">
    <source>
        <dbReference type="EMBL" id="OBA92471.1"/>
    </source>
</evidence>
<dbReference type="InterPro" id="IPR020471">
    <property type="entry name" value="AKR"/>
</dbReference>
<organism evidence="5 6">
    <name type="scientific">Mycolicibacterium mucogenicum</name>
    <name type="common">Mycobacterium mucogenicum</name>
    <dbReference type="NCBI Taxonomy" id="56689"/>
    <lineage>
        <taxon>Bacteria</taxon>
        <taxon>Bacillati</taxon>
        <taxon>Actinomycetota</taxon>
        <taxon>Actinomycetes</taxon>
        <taxon>Mycobacteriales</taxon>
        <taxon>Mycobacteriaceae</taxon>
        <taxon>Mycolicibacterium</taxon>
    </lineage>
</organism>
<accession>A0A1A0N572</accession>
<dbReference type="PANTHER" id="PTHR11732">
    <property type="entry name" value="ALDO/KETO REDUCTASE"/>
    <property type="match status" value="1"/>
</dbReference>
<evidence type="ECO:0000256" key="1">
    <source>
        <dbReference type="PIRSR" id="PIRSR000097-1"/>
    </source>
</evidence>
<proteinExistence type="predicted"/>